<dbReference type="Proteomes" id="UP000031643">
    <property type="component" value="Chromosome"/>
</dbReference>
<dbReference type="HOGENOM" id="CLU_096796_2_0_5"/>
<proteinExistence type="predicted"/>
<feature type="domain" description="DUF1285" evidence="1">
    <location>
        <begin position="6"/>
        <end position="61"/>
    </location>
</feature>
<dbReference type="Pfam" id="PF21028">
    <property type="entry name" value="DUF1285_C"/>
    <property type="match status" value="1"/>
</dbReference>
<protein>
    <submittedName>
        <fullName evidence="3">Proteophosphoglycan</fullName>
    </submittedName>
</protein>
<feature type="domain" description="DUF1285" evidence="2">
    <location>
        <begin position="64"/>
        <end position="152"/>
    </location>
</feature>
<evidence type="ECO:0000313" key="4">
    <source>
        <dbReference type="Proteomes" id="UP000031643"/>
    </source>
</evidence>
<dbReference type="InterPro" id="IPR048342">
    <property type="entry name" value="DUF1285_C"/>
</dbReference>
<dbReference type="InterPro" id="IPR010707">
    <property type="entry name" value="DUF1285"/>
</dbReference>
<dbReference type="InterPro" id="IPR023361">
    <property type="entry name" value="DUF1285_beta_roll_sf"/>
</dbReference>
<evidence type="ECO:0000259" key="1">
    <source>
        <dbReference type="Pfam" id="PF06938"/>
    </source>
</evidence>
<dbReference type="Pfam" id="PF06938">
    <property type="entry name" value="DUF1285_N"/>
    <property type="match status" value="1"/>
</dbReference>
<dbReference type="Gene3D" id="3.10.540.10">
    <property type="entry name" value="duf1285 like domain"/>
    <property type="match status" value="1"/>
</dbReference>
<accession>A0A0A8K848</accession>
<dbReference type="AlphaFoldDB" id="A0A0A8K848"/>
<gene>
    <name evidence="3" type="ORF">GL4_2735</name>
</gene>
<dbReference type="RefSeq" id="WP_052464520.1">
    <property type="nucleotide sequence ID" value="NZ_AP014648.1"/>
</dbReference>
<dbReference type="PIRSF" id="PIRSF029557">
    <property type="entry name" value="UCP029557"/>
    <property type="match status" value="1"/>
</dbReference>
<evidence type="ECO:0000313" key="3">
    <source>
        <dbReference type="EMBL" id="BAQ18169.1"/>
    </source>
</evidence>
<organism evidence="3 4">
    <name type="scientific">Methyloceanibacter caenitepidi</name>
    <dbReference type="NCBI Taxonomy" id="1384459"/>
    <lineage>
        <taxon>Bacteria</taxon>
        <taxon>Pseudomonadati</taxon>
        <taxon>Pseudomonadota</taxon>
        <taxon>Alphaproteobacteria</taxon>
        <taxon>Hyphomicrobiales</taxon>
        <taxon>Hyphomicrobiaceae</taxon>
        <taxon>Methyloceanibacter</taxon>
    </lineage>
</organism>
<dbReference type="InterPro" id="IPR048341">
    <property type="entry name" value="DUF1285_N"/>
</dbReference>
<dbReference type="KEGG" id="mcg:GL4_2735"/>
<name>A0A0A8K848_9HYPH</name>
<keyword evidence="4" id="KW-1185">Reference proteome</keyword>
<dbReference type="STRING" id="1384459.GL4_2735"/>
<dbReference type="Gene3D" id="2.30.270.10">
    <property type="entry name" value="duf1285 protein"/>
    <property type="match status" value="1"/>
</dbReference>
<evidence type="ECO:0000259" key="2">
    <source>
        <dbReference type="Pfam" id="PF21028"/>
    </source>
</evidence>
<dbReference type="EMBL" id="AP014648">
    <property type="protein sequence ID" value="BAQ18169.1"/>
    <property type="molecule type" value="Genomic_DNA"/>
</dbReference>
<reference evidence="3 4" key="1">
    <citation type="submission" date="2014-09" db="EMBL/GenBank/DDBJ databases">
        <title>Genome sequencing of Methyloceanibacter caenitepidi Gela4.</title>
        <authorList>
            <person name="Takeuchi M."/>
            <person name="Susumu S."/>
            <person name="Kamagata Y."/>
            <person name="Oshima K."/>
            <person name="Hattori M."/>
            <person name="Iwasaki W."/>
        </authorList>
    </citation>
    <scope>NUCLEOTIDE SEQUENCE [LARGE SCALE GENOMIC DNA]</scope>
    <source>
        <strain evidence="3 4">Gela4</strain>
    </source>
</reference>
<sequence length="157" mass="17401">MPKLNVCGDIGLKIARDGTWYYEGSPIGRKPLVKLFSTVLRREDDGFYLVTPVEKVPIEVEGEPFIAISMTRDGEGPEQRLTFTTNVDDEVTASPEHAIGFRAEPEGGRAPFVEVRDGLRAQLSRAVYYELAELTVETDEGLGVWSGGAFFPFPMDE</sequence>